<evidence type="ECO:0000313" key="1">
    <source>
        <dbReference type="EMBL" id="OHS99992.1"/>
    </source>
</evidence>
<dbReference type="EMBL" id="MLAK01000977">
    <property type="protein sequence ID" value="OHS99992.1"/>
    <property type="molecule type" value="Genomic_DNA"/>
</dbReference>
<dbReference type="VEuPathDB" id="TrichDB:TRFO_33454"/>
<gene>
    <name evidence="1" type="ORF">TRFO_33454</name>
</gene>
<accession>A0A1J4JLK6</accession>
<keyword evidence="2" id="KW-1185">Reference proteome</keyword>
<proteinExistence type="predicted"/>
<name>A0A1J4JLK6_9EUKA</name>
<protein>
    <submittedName>
        <fullName evidence="1">Uncharacterized protein</fullName>
    </submittedName>
</protein>
<sequence length="152" mass="18772">MVKNNENLRPFLPKRKRYSPPIHLISSLMSFSLSYTSIFDNFCGKFRKLNYHKFQFWSQKNFVKLILVNIDNFVNFCSHFFFTAFEYIKYSNRFPSIKFYAENETYLIHIHKFYVRKYKINNLNLKIERMFNNIWKTFQIRLKLFIIMNQVN</sequence>
<reference evidence="1" key="1">
    <citation type="submission" date="2016-10" db="EMBL/GenBank/DDBJ databases">
        <authorList>
            <person name="Benchimol M."/>
            <person name="Almeida L.G."/>
            <person name="Vasconcelos A.T."/>
            <person name="Perreira-Neves A."/>
            <person name="Rosa I.A."/>
            <person name="Tasca T."/>
            <person name="Bogo M.R."/>
            <person name="de Souza W."/>
        </authorList>
    </citation>
    <scope>NUCLEOTIDE SEQUENCE [LARGE SCALE GENOMIC DNA]</scope>
    <source>
        <strain evidence="1">K</strain>
    </source>
</reference>
<organism evidence="1 2">
    <name type="scientific">Tritrichomonas foetus</name>
    <dbReference type="NCBI Taxonomy" id="1144522"/>
    <lineage>
        <taxon>Eukaryota</taxon>
        <taxon>Metamonada</taxon>
        <taxon>Parabasalia</taxon>
        <taxon>Tritrichomonadida</taxon>
        <taxon>Tritrichomonadidae</taxon>
        <taxon>Tritrichomonas</taxon>
    </lineage>
</organism>
<dbReference type="GeneID" id="94843790"/>
<dbReference type="AlphaFoldDB" id="A0A1J4JLK6"/>
<dbReference type="RefSeq" id="XP_068353129.1">
    <property type="nucleotide sequence ID" value="XM_068509086.1"/>
</dbReference>
<comment type="caution">
    <text evidence="1">The sequence shown here is derived from an EMBL/GenBank/DDBJ whole genome shotgun (WGS) entry which is preliminary data.</text>
</comment>
<dbReference type="Proteomes" id="UP000179807">
    <property type="component" value="Unassembled WGS sequence"/>
</dbReference>
<evidence type="ECO:0000313" key="2">
    <source>
        <dbReference type="Proteomes" id="UP000179807"/>
    </source>
</evidence>